<dbReference type="SMART" id="SM00552">
    <property type="entry name" value="ADEAMc"/>
    <property type="match status" value="1"/>
</dbReference>
<accession>A0AAY4AM37</accession>
<dbReference type="GO" id="GO:0031047">
    <property type="term" value="P:regulatory ncRNA-mediated gene silencing"/>
    <property type="evidence" value="ECO:0007669"/>
    <property type="project" value="UniProtKB-KW"/>
</dbReference>
<evidence type="ECO:0000259" key="10">
    <source>
        <dbReference type="PROSITE" id="PS50141"/>
    </source>
</evidence>
<evidence type="ECO:0000256" key="3">
    <source>
        <dbReference type="ARBA" id="ARBA00022737"/>
    </source>
</evidence>
<keyword evidence="2" id="KW-0963">Cytoplasm</keyword>
<dbReference type="GO" id="GO:0008251">
    <property type="term" value="F:tRNA-specific adenosine deaminase activity"/>
    <property type="evidence" value="ECO:0007669"/>
    <property type="project" value="TreeGrafter"/>
</dbReference>
<dbReference type="PROSITE" id="PS50137">
    <property type="entry name" value="DS_RBD"/>
    <property type="match status" value="3"/>
</dbReference>
<dbReference type="FunFam" id="3.30.160.20:FF:000005">
    <property type="entry name" value="Putative double-stranded RNA-specific adenosine deaminase"/>
    <property type="match status" value="3"/>
</dbReference>
<feature type="compositionally biased region" description="Acidic residues" evidence="7">
    <location>
        <begin position="328"/>
        <end position="339"/>
    </location>
</feature>
<evidence type="ECO:0008006" key="13">
    <source>
        <dbReference type="Google" id="ProtNLM"/>
    </source>
</evidence>
<reference evidence="11" key="2">
    <citation type="submission" date="2025-08" db="UniProtKB">
        <authorList>
            <consortium name="Ensembl"/>
        </authorList>
    </citation>
    <scope>IDENTIFICATION</scope>
</reference>
<organism evidence="11 12">
    <name type="scientific">Denticeps clupeoides</name>
    <name type="common">denticle herring</name>
    <dbReference type="NCBI Taxonomy" id="299321"/>
    <lineage>
        <taxon>Eukaryota</taxon>
        <taxon>Metazoa</taxon>
        <taxon>Chordata</taxon>
        <taxon>Craniata</taxon>
        <taxon>Vertebrata</taxon>
        <taxon>Euteleostomi</taxon>
        <taxon>Actinopterygii</taxon>
        <taxon>Neopterygii</taxon>
        <taxon>Teleostei</taxon>
        <taxon>Clupei</taxon>
        <taxon>Clupeiformes</taxon>
        <taxon>Denticipitoidei</taxon>
        <taxon>Denticipitidae</taxon>
        <taxon>Denticeps</taxon>
    </lineage>
</organism>
<dbReference type="Pfam" id="PF00035">
    <property type="entry name" value="dsrm"/>
    <property type="match status" value="3"/>
</dbReference>
<evidence type="ECO:0000256" key="1">
    <source>
        <dbReference type="ARBA" id="ARBA00004496"/>
    </source>
</evidence>
<feature type="domain" description="Z-binding" evidence="9">
    <location>
        <begin position="371"/>
        <end position="436"/>
    </location>
</feature>
<feature type="region of interest" description="Disordered" evidence="7">
    <location>
        <begin position="419"/>
        <end position="446"/>
    </location>
</feature>
<dbReference type="InterPro" id="IPR044457">
    <property type="entry name" value="ADAR1_DSRM_3"/>
</dbReference>
<gene>
    <name evidence="11" type="primary">ADAR</name>
</gene>
<comment type="subcellular location">
    <subcellularLocation>
        <location evidence="1">Cytoplasm</location>
    </subcellularLocation>
</comment>
<dbReference type="Gene3D" id="1.10.10.10">
    <property type="entry name" value="Winged helix-like DNA-binding domain superfamily/Winged helix DNA-binding domain"/>
    <property type="match status" value="2"/>
</dbReference>
<dbReference type="PROSITE" id="PS50141">
    <property type="entry name" value="A_DEAMIN_EDITASE"/>
    <property type="match status" value="1"/>
</dbReference>
<evidence type="ECO:0000313" key="11">
    <source>
        <dbReference type="Ensembl" id="ENSDCDP00010009922.1"/>
    </source>
</evidence>
<feature type="domain" description="DRBM" evidence="8">
    <location>
        <begin position="590"/>
        <end position="658"/>
    </location>
</feature>
<feature type="domain" description="A to I editase" evidence="10">
    <location>
        <begin position="962"/>
        <end position="1294"/>
    </location>
</feature>
<dbReference type="Proteomes" id="UP000694580">
    <property type="component" value="Chromosome 4"/>
</dbReference>
<feature type="region of interest" description="Disordered" evidence="7">
    <location>
        <begin position="1"/>
        <end position="72"/>
    </location>
</feature>
<dbReference type="GO" id="GO:0005737">
    <property type="term" value="C:cytoplasm"/>
    <property type="evidence" value="ECO:0007669"/>
    <property type="project" value="UniProtKB-SubCell"/>
</dbReference>
<feature type="domain" description="Z-binding" evidence="9">
    <location>
        <begin position="215"/>
        <end position="281"/>
    </location>
</feature>
<dbReference type="GO" id="GO:0003726">
    <property type="term" value="F:double-stranded RNA adenosine deaminase activity"/>
    <property type="evidence" value="ECO:0007669"/>
    <property type="project" value="InterPro"/>
</dbReference>
<reference evidence="11" key="3">
    <citation type="submission" date="2025-09" db="UniProtKB">
        <authorList>
            <consortium name="Ensembl"/>
        </authorList>
    </citation>
    <scope>IDENTIFICATION</scope>
</reference>
<feature type="compositionally biased region" description="Polar residues" evidence="7">
    <location>
        <begin position="424"/>
        <end position="435"/>
    </location>
</feature>
<evidence type="ECO:0000256" key="5">
    <source>
        <dbReference type="ARBA" id="ARBA00023158"/>
    </source>
</evidence>
<keyword evidence="4 6" id="KW-0694">RNA-binding</keyword>
<dbReference type="Ensembl" id="ENSDCDT00010010414.1">
    <property type="protein sequence ID" value="ENSDCDP00010009922.1"/>
    <property type="gene ID" value="ENSDCDG00010004390.1"/>
</dbReference>
<feature type="region of interest" description="Disordered" evidence="7">
    <location>
        <begin position="307"/>
        <end position="355"/>
    </location>
</feature>
<feature type="compositionally biased region" description="Low complexity" evidence="7">
    <location>
        <begin position="341"/>
        <end position="350"/>
    </location>
</feature>
<evidence type="ECO:0000256" key="7">
    <source>
        <dbReference type="SAM" id="MobiDB-lite"/>
    </source>
</evidence>
<dbReference type="SMART" id="SM00358">
    <property type="entry name" value="DSRM"/>
    <property type="match status" value="3"/>
</dbReference>
<evidence type="ECO:0000256" key="2">
    <source>
        <dbReference type="ARBA" id="ARBA00022490"/>
    </source>
</evidence>
<feature type="compositionally biased region" description="Low complexity" evidence="7">
    <location>
        <begin position="33"/>
        <end position="57"/>
    </location>
</feature>
<dbReference type="InterPro" id="IPR036390">
    <property type="entry name" value="WH_DNA-bd_sf"/>
</dbReference>
<proteinExistence type="predicted"/>
<dbReference type="GO" id="GO:0005730">
    <property type="term" value="C:nucleolus"/>
    <property type="evidence" value="ECO:0007669"/>
    <property type="project" value="TreeGrafter"/>
</dbReference>
<dbReference type="PROSITE" id="PS50139">
    <property type="entry name" value="Z_BINDING"/>
    <property type="match status" value="2"/>
</dbReference>
<dbReference type="SMART" id="SM00550">
    <property type="entry name" value="Zalpha"/>
    <property type="match status" value="2"/>
</dbReference>
<dbReference type="CDD" id="cd19915">
    <property type="entry name" value="DSRM_DRADA_rpt3"/>
    <property type="match status" value="1"/>
</dbReference>
<keyword evidence="3" id="KW-0677">Repeat</keyword>
<name>A0AAY4AM37_9TELE</name>
<dbReference type="GeneTree" id="ENSGT00940000157243"/>
<keyword evidence="5" id="KW-0943">RNA-mediated gene silencing</keyword>
<protein>
    <recommendedName>
        <fullName evidence="13">Double-stranded RNA-specific adenosine deaminase</fullName>
    </recommendedName>
</protein>
<dbReference type="PANTHER" id="PTHR10910:SF107">
    <property type="entry name" value="DOUBLE-STRANDED RNA-SPECIFIC ADENOSINE DEAMINASE"/>
    <property type="match status" value="1"/>
</dbReference>
<feature type="domain" description="DRBM" evidence="8">
    <location>
        <begin position="827"/>
        <end position="895"/>
    </location>
</feature>
<keyword evidence="12" id="KW-1185">Reference proteome</keyword>
<dbReference type="InterPro" id="IPR036388">
    <property type="entry name" value="WH-like_DNA-bd_sf"/>
</dbReference>
<dbReference type="InterPro" id="IPR042371">
    <property type="entry name" value="Z_dom"/>
</dbReference>
<dbReference type="Gene3D" id="3.30.160.20">
    <property type="match status" value="3"/>
</dbReference>
<dbReference type="SUPFAM" id="SSF46785">
    <property type="entry name" value="Winged helix' DNA-binding domain"/>
    <property type="match status" value="2"/>
</dbReference>
<dbReference type="SUPFAM" id="SSF54768">
    <property type="entry name" value="dsRNA-binding domain-like"/>
    <property type="match status" value="3"/>
</dbReference>
<evidence type="ECO:0000259" key="8">
    <source>
        <dbReference type="PROSITE" id="PS50137"/>
    </source>
</evidence>
<dbReference type="Pfam" id="PF02137">
    <property type="entry name" value="A_deamin"/>
    <property type="match status" value="1"/>
</dbReference>
<evidence type="ECO:0000313" key="12">
    <source>
        <dbReference type="Proteomes" id="UP000694580"/>
    </source>
</evidence>
<feature type="domain" description="DRBM" evidence="8">
    <location>
        <begin position="700"/>
        <end position="768"/>
    </location>
</feature>
<dbReference type="InterPro" id="IPR002466">
    <property type="entry name" value="A_deamin"/>
</dbReference>
<evidence type="ECO:0000256" key="4">
    <source>
        <dbReference type="ARBA" id="ARBA00022884"/>
    </source>
</evidence>
<dbReference type="PANTHER" id="PTHR10910">
    <property type="entry name" value="EUKARYOTE SPECIFIC DSRNA BINDING PROTEIN"/>
    <property type="match status" value="1"/>
</dbReference>
<sequence>MSRGRGGSSKEHYQFSRSPYRYGPSRTPRHSFGPGSVSVRSQSPSSIPSSPGSSVFPRGSAQRQHLPSPFGLLAPGSANAAVPVDIYHQQVTILQGQNTGSRGGHSLHQPPASRGFYSYNSSRRGHYPNRSNRACRQHFGLKKRGDWTSYYSTQYQSERRHWQVDNKSLSSLSEDIQRLCLSSDKSKSAAAFDQGSSSSTSSRRSFDLCNAKPSMIHYPEAQGQVYQALLRLRPGETLQPRPFAKGLNVPKKVVNQALYALQHSGLARRTCDIPPLWMLDKGGEGEASGRNTVEKYTEAGQIGLEVAETAGQGETQRPAGLSRVTDNEHEEPESDEEDTYSQSVDSDQSSHQAEQLQGLSSAVWTSTGLNLGNMADLRDQIFQYLYENSEANALLIAKNMGQRSASQVKSSLYHLEKQGEVTRRSGSSPPVWQLSSHRREKIDRQRKASVSAMESLVMEMCKPETAKVVTSPYARSELSREDISNVKVEVDVGRADVDTIPSPCFHPPPPPHQLIPLFAEENRNKGGLGGYHGGDPNQLQWSSDEIPDFLNVIRPAPSGTVAVSLAAPPPPAHSVEESRRQKLLEVLDKNPVSGLMELAQYLGQTCEFLLLEQSGPSHDPRFCMQVKLNGRLFPRAEASNKKVAKKNAAAATLRVLQQEMDGTEMDDEEEELKNSQTNNNNQSADVAPVALSRSLPGGKNPVSTLMEFSQRTGLAIEFINKRQEGPPHDPRFVFCVKVGEYLFPEASAPSKKAARQLAAEEAVKNLLADGRMQLNKPTFCPTLDVGEGGSFPSSAPVHPSPLPLSMEELQRAHEAGVGDLINHLNNNAVSGLLEYARSRGFAAEILLVEQIGPAHEPRFTYQAKLGGRWFPPVTATNKKQGKQEAADAALRVLIGEAERAARTGEISPELPVTGSSLHDQIAMLSHQRFNTLTVRIQHSLLGRKILATIVMKRGESFGKVVSLGTGNRCVKGEELSLKGDTVNDCHAEIISRRGFIRFLYSELLKHYSNSEESIFEDGENKLRIKADITFHLYISTAPCGDGALFDKSCSESASEAESCHTPLFENSKQGKLRTKVENGEGTIPVESSAIVPTWDGIQHGERLRTMSCSDKILRWNVLGLQGALLSHFLHPVYLSSITLGYLYSHGHLTRAVCCRLGRDGDQFAKSLPKGYTLNHPEVGRVSVYDSTRHTSKTKESSVNWSIPDGYSVEVLDGTKGKVDGPRLEVSRVSKSRMFRLFRELCHHSGRSDLLKMPSYAHVKMAAHTFQEAKSQFFQALSHHGYGAWIGKPLEEKSFDVEGSEGLTIDVANSNTNNMQ</sequence>
<evidence type="ECO:0000256" key="6">
    <source>
        <dbReference type="PROSITE-ProRule" id="PRU00266"/>
    </source>
</evidence>
<dbReference type="InterPro" id="IPR014720">
    <property type="entry name" value="dsRBD_dom"/>
</dbReference>
<dbReference type="GO" id="GO:0003725">
    <property type="term" value="F:double-stranded RNA binding"/>
    <property type="evidence" value="ECO:0007669"/>
    <property type="project" value="TreeGrafter"/>
</dbReference>
<dbReference type="GO" id="GO:0006382">
    <property type="term" value="P:adenosine to inosine editing"/>
    <property type="evidence" value="ECO:0007669"/>
    <property type="project" value="TreeGrafter"/>
</dbReference>
<evidence type="ECO:0000259" key="9">
    <source>
        <dbReference type="PROSITE" id="PS50139"/>
    </source>
</evidence>
<dbReference type="Pfam" id="PF02295">
    <property type="entry name" value="z-alpha"/>
    <property type="match status" value="2"/>
</dbReference>
<dbReference type="GO" id="GO:0006396">
    <property type="term" value="P:RNA processing"/>
    <property type="evidence" value="ECO:0007669"/>
    <property type="project" value="InterPro"/>
</dbReference>
<feature type="region of interest" description="Disordered" evidence="7">
    <location>
        <begin position="663"/>
        <end position="682"/>
    </location>
</feature>
<reference evidence="11 12" key="1">
    <citation type="submission" date="2020-06" db="EMBL/GenBank/DDBJ databases">
        <authorList>
            <consortium name="Wellcome Sanger Institute Data Sharing"/>
        </authorList>
    </citation>
    <scope>NUCLEOTIDE SEQUENCE [LARGE SCALE GENOMIC DNA]</scope>
</reference>